<dbReference type="NCBIfam" id="NF041414">
    <property type="entry name" value="ArsI_CadI_VOC"/>
    <property type="match status" value="1"/>
</dbReference>
<dbReference type="PROSITE" id="PS51819">
    <property type="entry name" value="VOC"/>
    <property type="match status" value="1"/>
</dbReference>
<dbReference type="EMBL" id="NTKD01000017">
    <property type="protein sequence ID" value="PDH39946.1"/>
    <property type="molecule type" value="Genomic_DNA"/>
</dbReference>
<keyword evidence="2" id="KW-0560">Oxidoreductase</keyword>
<dbReference type="InterPro" id="IPR037523">
    <property type="entry name" value="VOC_core"/>
</dbReference>
<dbReference type="Pfam" id="PF00903">
    <property type="entry name" value="Glyoxalase"/>
    <property type="match status" value="1"/>
</dbReference>
<protein>
    <submittedName>
        <fullName evidence="2">Glyoxalase/bleomycin resistance/extradiol dioxygenase family protein</fullName>
    </submittedName>
</protein>
<comment type="caution">
    <text evidence="2">The sequence shown here is derived from an EMBL/GenBank/DDBJ whole genome shotgun (WGS) entry which is preliminary data.</text>
</comment>
<dbReference type="PANTHER" id="PTHR41294">
    <property type="entry name" value="CADMIUM-INDUCED PROTEIN CADI"/>
    <property type="match status" value="1"/>
</dbReference>
<dbReference type="SUPFAM" id="SSF54593">
    <property type="entry name" value="Glyoxalase/Bleomycin resistance protein/Dihydroxybiphenyl dioxygenase"/>
    <property type="match status" value="1"/>
</dbReference>
<evidence type="ECO:0000259" key="1">
    <source>
        <dbReference type="PROSITE" id="PS51819"/>
    </source>
</evidence>
<feature type="domain" description="VOC" evidence="1">
    <location>
        <begin position="1"/>
        <end position="117"/>
    </location>
</feature>
<sequence length="130" mass="14426">MRLQLALNVDDRDGAIDFYSRMFDTRPAKIEAGYANWEIANPPLKLVLFESKTESSGPLNHLGVETETTTEVKHAAGRFETVGLQATDVEETVCCFAEKTETWLTAPDGNRWEWYVKRGNVQPSTGAGCG</sequence>
<dbReference type="PANTHER" id="PTHR41294:SF1">
    <property type="entry name" value="CADMIUM-INDUCED PROTEIN CADI"/>
    <property type="match status" value="1"/>
</dbReference>
<organism evidence="2 3">
    <name type="scientific">OM182 bacterium MED-G24</name>
    <dbReference type="NCBI Taxonomy" id="1986255"/>
    <lineage>
        <taxon>Bacteria</taxon>
        <taxon>Pseudomonadati</taxon>
        <taxon>Pseudomonadota</taxon>
        <taxon>Gammaproteobacteria</taxon>
        <taxon>OMG group</taxon>
        <taxon>OM182 clade</taxon>
    </lineage>
</organism>
<name>A0A2A5WV10_9GAMM</name>
<dbReference type="GO" id="GO:0051213">
    <property type="term" value="F:dioxygenase activity"/>
    <property type="evidence" value="ECO:0007669"/>
    <property type="project" value="UniProtKB-KW"/>
</dbReference>
<accession>A0A2A5WV10</accession>
<dbReference type="InterPro" id="IPR029068">
    <property type="entry name" value="Glyas_Bleomycin-R_OHBP_Dase"/>
</dbReference>
<dbReference type="Gene3D" id="3.10.180.10">
    <property type="entry name" value="2,3-Dihydroxybiphenyl 1,2-Dioxygenase, domain 1"/>
    <property type="match status" value="1"/>
</dbReference>
<dbReference type="InterPro" id="IPR004360">
    <property type="entry name" value="Glyas_Fos-R_dOase_dom"/>
</dbReference>
<dbReference type="Proteomes" id="UP000219327">
    <property type="component" value="Unassembled WGS sequence"/>
</dbReference>
<reference evidence="2 3" key="1">
    <citation type="submission" date="2017-08" db="EMBL/GenBank/DDBJ databases">
        <title>Fine stratification of microbial communities through a metagenomic profile of the photic zone.</title>
        <authorList>
            <person name="Haro-Moreno J.M."/>
            <person name="Lopez-Perez M."/>
            <person name="De La Torre J."/>
            <person name="Picazo A."/>
            <person name="Camacho A."/>
            <person name="Rodriguez-Valera F."/>
        </authorList>
    </citation>
    <scope>NUCLEOTIDE SEQUENCE [LARGE SCALE GENOMIC DNA]</scope>
    <source>
        <strain evidence="2">MED-G24</strain>
    </source>
</reference>
<evidence type="ECO:0000313" key="3">
    <source>
        <dbReference type="Proteomes" id="UP000219327"/>
    </source>
</evidence>
<evidence type="ECO:0000313" key="2">
    <source>
        <dbReference type="EMBL" id="PDH39946.1"/>
    </source>
</evidence>
<keyword evidence="2" id="KW-0223">Dioxygenase</keyword>
<gene>
    <name evidence="2" type="ORF">CNE99_04625</name>
</gene>
<dbReference type="InterPro" id="IPR052393">
    <property type="entry name" value="Cadmium-induced_rsp"/>
</dbReference>
<proteinExistence type="predicted"/>
<dbReference type="GO" id="GO:0046686">
    <property type="term" value="P:response to cadmium ion"/>
    <property type="evidence" value="ECO:0007669"/>
    <property type="project" value="TreeGrafter"/>
</dbReference>
<dbReference type="InterPro" id="IPR049789">
    <property type="entry name" value="ArsI/CadI-like"/>
</dbReference>
<dbReference type="AlphaFoldDB" id="A0A2A5WV10"/>